<evidence type="ECO:0000313" key="2">
    <source>
        <dbReference type="Proteomes" id="UP001172386"/>
    </source>
</evidence>
<keyword evidence="2" id="KW-1185">Reference proteome</keyword>
<accession>A0ACC3AC57</accession>
<sequence>MSKAITEKLKEFRNPVWAPPPAVKHGTEIVTVSVGSDKGPGGSEEFSVHRNLLMKSSTYFRAAISHFREGVENRIELMEVIPQAFQVFYSWLYTGNVDEQEGEEYETDHFWLLVFQMADHLMVAGLKVIAYGKFRACFEPT</sequence>
<dbReference type="Proteomes" id="UP001172386">
    <property type="component" value="Unassembled WGS sequence"/>
</dbReference>
<name>A0ACC3AC57_9EURO</name>
<gene>
    <name evidence="1" type="ORF">H2198_003202</name>
</gene>
<organism evidence="1 2">
    <name type="scientific">Neophaeococcomyces mojaviensis</name>
    <dbReference type="NCBI Taxonomy" id="3383035"/>
    <lineage>
        <taxon>Eukaryota</taxon>
        <taxon>Fungi</taxon>
        <taxon>Dikarya</taxon>
        <taxon>Ascomycota</taxon>
        <taxon>Pezizomycotina</taxon>
        <taxon>Eurotiomycetes</taxon>
        <taxon>Chaetothyriomycetidae</taxon>
        <taxon>Chaetothyriales</taxon>
        <taxon>Chaetothyriales incertae sedis</taxon>
        <taxon>Neophaeococcomyces</taxon>
    </lineage>
</organism>
<dbReference type="EMBL" id="JAPDRQ010000041">
    <property type="protein sequence ID" value="KAJ9659326.1"/>
    <property type="molecule type" value="Genomic_DNA"/>
</dbReference>
<reference evidence="1" key="1">
    <citation type="submission" date="2022-10" db="EMBL/GenBank/DDBJ databases">
        <title>Culturing micro-colonial fungi from biological soil crusts in the Mojave desert and describing Neophaeococcomyces mojavensis, and introducing the new genera and species Taxawa tesnikishii.</title>
        <authorList>
            <person name="Kurbessoian T."/>
            <person name="Stajich J.E."/>
        </authorList>
    </citation>
    <scope>NUCLEOTIDE SEQUENCE</scope>
    <source>
        <strain evidence="1">JES_112</strain>
    </source>
</reference>
<comment type="caution">
    <text evidence="1">The sequence shown here is derived from an EMBL/GenBank/DDBJ whole genome shotgun (WGS) entry which is preliminary data.</text>
</comment>
<protein>
    <submittedName>
        <fullName evidence="1">Uncharacterized protein</fullName>
    </submittedName>
</protein>
<evidence type="ECO:0000313" key="1">
    <source>
        <dbReference type="EMBL" id="KAJ9659326.1"/>
    </source>
</evidence>
<proteinExistence type="predicted"/>